<evidence type="ECO:0000313" key="3">
    <source>
        <dbReference type="Proteomes" id="UP000614460"/>
    </source>
</evidence>
<evidence type="ECO:0000259" key="1">
    <source>
        <dbReference type="Pfam" id="PF04717"/>
    </source>
</evidence>
<reference evidence="2" key="1">
    <citation type="journal article" date="2014" name="Int. J. Syst. Evol. Microbiol.">
        <title>Complete genome sequence of Corynebacterium casei LMG S-19264T (=DSM 44701T), isolated from a smear-ripened cheese.</title>
        <authorList>
            <consortium name="US DOE Joint Genome Institute (JGI-PGF)"/>
            <person name="Walter F."/>
            <person name="Albersmeier A."/>
            <person name="Kalinowski J."/>
            <person name="Ruckert C."/>
        </authorList>
    </citation>
    <scope>NUCLEOTIDE SEQUENCE</scope>
    <source>
        <strain evidence="2">CGMCC 1.15966</strain>
    </source>
</reference>
<dbReference type="EMBL" id="BMKM01000003">
    <property type="protein sequence ID" value="GGE20040.1"/>
    <property type="molecule type" value="Genomic_DNA"/>
</dbReference>
<comment type="caution">
    <text evidence="2">The sequence shown here is derived from an EMBL/GenBank/DDBJ whole genome shotgun (WGS) entry which is preliminary data.</text>
</comment>
<dbReference type="SUPFAM" id="SSF69279">
    <property type="entry name" value="Phage tail proteins"/>
    <property type="match status" value="1"/>
</dbReference>
<gene>
    <name evidence="2" type="ORF">GCM10011516_17130</name>
</gene>
<dbReference type="InterPro" id="IPR006531">
    <property type="entry name" value="Gp5/Vgr_OB"/>
</dbReference>
<proteinExistence type="predicted"/>
<reference evidence="2" key="2">
    <citation type="submission" date="2020-09" db="EMBL/GenBank/DDBJ databases">
        <authorList>
            <person name="Sun Q."/>
            <person name="Zhou Y."/>
        </authorList>
    </citation>
    <scope>NUCLEOTIDE SEQUENCE</scope>
    <source>
        <strain evidence="2">CGMCC 1.15966</strain>
    </source>
</reference>
<dbReference type="Proteomes" id="UP000614460">
    <property type="component" value="Unassembled WGS sequence"/>
</dbReference>
<dbReference type="AlphaFoldDB" id="A0A8H9KVI4"/>
<dbReference type="SUPFAM" id="SSF69255">
    <property type="entry name" value="gp5 N-terminal domain-like"/>
    <property type="match status" value="1"/>
</dbReference>
<dbReference type="NCBIfam" id="TIGR01646">
    <property type="entry name" value="vgr_GE"/>
    <property type="match status" value="1"/>
</dbReference>
<protein>
    <recommendedName>
        <fullName evidence="1">Gp5/Type VI secretion system Vgr protein OB-fold domain-containing protein</fullName>
    </recommendedName>
</protein>
<organism evidence="2 3">
    <name type="scientific">Sphingobacterium cellulitidis</name>
    <dbReference type="NCBI Taxonomy" id="1768011"/>
    <lineage>
        <taxon>Bacteria</taxon>
        <taxon>Pseudomonadati</taxon>
        <taxon>Bacteroidota</taxon>
        <taxon>Sphingobacteriia</taxon>
        <taxon>Sphingobacteriales</taxon>
        <taxon>Sphingobacteriaceae</taxon>
        <taxon>Sphingobacterium</taxon>
    </lineage>
</organism>
<dbReference type="InterPro" id="IPR037026">
    <property type="entry name" value="Vgr_OB-fold_dom_sf"/>
</dbReference>
<keyword evidence="3" id="KW-1185">Reference proteome</keyword>
<feature type="domain" description="Gp5/Type VI secretion system Vgr protein OB-fold" evidence="1">
    <location>
        <begin position="381"/>
        <end position="454"/>
    </location>
</feature>
<dbReference type="Pfam" id="PF04717">
    <property type="entry name" value="Phage_base_V"/>
    <property type="match status" value="1"/>
</dbReference>
<name>A0A8H9KVI4_9SPHI</name>
<dbReference type="RefSeq" id="WP_182498501.1">
    <property type="nucleotide sequence ID" value="NZ_BMKM01000003.1"/>
</dbReference>
<dbReference type="Gene3D" id="2.40.50.230">
    <property type="entry name" value="Gp5 N-terminal domain"/>
    <property type="match status" value="1"/>
</dbReference>
<sequence length="591" mass="65946">MEELLIHNPSQHDTVSFEIYLNEQLMDSSYELLSISIDKEINRIPIARILLKDGDAALGNFELSNKEDFVPGNQIVIKLGFDSDNKTAFKGIITKQQVKVKEKGNSQLYIECRDNAIQMTLSRRSKYFLNEKDDGIMESIIKSYADLTSSVESTKVPHKEIIQHHLTDWDFLLLRAEANGQLINVSNGEVKIEFPKTDADPVMQLTYGSSIVEFEAEMDIKNQWAKVEANAWDYKNQKIASEEIEKAKDFIEQGNVESAFLAEKNKLDKYQLQHSGQLLEEELKAWAEGTMMRSRLSKIQGRARFTGFENIKPGDMVKIASVSDRFNGNAYVTAVRQDMGDGTWYTHIQFGLNSNNYCTQYTDINAHSASGLLGAIEGLQIGKVLQLENDPEGEDRILVKIPIIDNSSNGTWVRVNCLDAGNERGTFFRPEIDDEIIVGFINNDPRHAVMLGMLNSSAKPAPLKGSDANDEKGFFSRSKMRIHFNDSSKTITIDTPAGNSIILDEDGKKIEIQDQNQNKIVMDNNGILIESPKKIELKAGTELKITAGTKLSVIGKTMNLKSDTNVNVSASMAKISATGVAEIKGSMVKIN</sequence>
<dbReference type="InterPro" id="IPR006533">
    <property type="entry name" value="T6SS_Vgr_RhsGE"/>
</dbReference>
<accession>A0A8H9KVI4</accession>
<evidence type="ECO:0000313" key="2">
    <source>
        <dbReference type="EMBL" id="GGE20040.1"/>
    </source>
</evidence>